<reference evidence="1 2" key="1">
    <citation type="journal article" date="2019" name="Plant Biotechnol. J.">
        <title>The red bayberry genome and genetic basis of sex determination.</title>
        <authorList>
            <person name="Jia H.M."/>
            <person name="Jia H.J."/>
            <person name="Cai Q.L."/>
            <person name="Wang Y."/>
            <person name="Zhao H.B."/>
            <person name="Yang W.F."/>
            <person name="Wang G.Y."/>
            <person name="Li Y.H."/>
            <person name="Zhan D.L."/>
            <person name="Shen Y.T."/>
            <person name="Niu Q.F."/>
            <person name="Chang L."/>
            <person name="Qiu J."/>
            <person name="Zhao L."/>
            <person name="Xie H.B."/>
            <person name="Fu W.Y."/>
            <person name="Jin J."/>
            <person name="Li X.W."/>
            <person name="Jiao Y."/>
            <person name="Zhou C.C."/>
            <person name="Tu T."/>
            <person name="Chai C.Y."/>
            <person name="Gao J.L."/>
            <person name="Fan L.J."/>
            <person name="van de Weg E."/>
            <person name="Wang J.Y."/>
            <person name="Gao Z.S."/>
        </authorList>
    </citation>
    <scope>NUCLEOTIDE SEQUENCE [LARGE SCALE GENOMIC DNA]</scope>
    <source>
        <tissue evidence="1">Leaves</tissue>
    </source>
</reference>
<dbReference type="SMART" id="SM00248">
    <property type="entry name" value="ANK"/>
    <property type="match status" value="4"/>
</dbReference>
<dbReference type="AlphaFoldDB" id="A0A6A1WB31"/>
<dbReference type="InterPro" id="IPR036770">
    <property type="entry name" value="Ankyrin_rpt-contain_sf"/>
</dbReference>
<sequence length="253" mass="28542">MEKVAPNTPRTALEDLSLVVISQGTEIPHERERSDKYLHLRAPLYQAALKGDWQAAKVLLEIYPNAVRVPATKWKETALHIAAVARHLEFENIKGNTALCSAALSGALTIAEVLVKMNNKLLLIRSKSGKIPLHIAALYGRRSLVSYLFSVTPFEELAHGERVDLLIATINTDMYGFKEFYDKANLMRTFAHQLVEGLWKEILKLPERKFYELVDNHLNLIFEAAKLGNAEFLVILVRSTPDLVRALKKRGMT</sequence>
<dbReference type="PANTHER" id="PTHR24121">
    <property type="entry name" value="NO MECHANORECEPTOR POTENTIAL C, ISOFORM D-RELATED"/>
    <property type="match status" value="1"/>
</dbReference>
<dbReference type="Pfam" id="PF12796">
    <property type="entry name" value="Ank_2"/>
    <property type="match status" value="1"/>
</dbReference>
<dbReference type="InterPro" id="IPR002110">
    <property type="entry name" value="Ankyrin_rpt"/>
</dbReference>
<dbReference type="OrthoDB" id="1921232at2759"/>
<accession>A0A6A1WB31</accession>
<keyword evidence="2" id="KW-1185">Reference proteome</keyword>
<organism evidence="1 2">
    <name type="scientific">Morella rubra</name>
    <name type="common">Chinese bayberry</name>
    <dbReference type="NCBI Taxonomy" id="262757"/>
    <lineage>
        <taxon>Eukaryota</taxon>
        <taxon>Viridiplantae</taxon>
        <taxon>Streptophyta</taxon>
        <taxon>Embryophyta</taxon>
        <taxon>Tracheophyta</taxon>
        <taxon>Spermatophyta</taxon>
        <taxon>Magnoliopsida</taxon>
        <taxon>eudicotyledons</taxon>
        <taxon>Gunneridae</taxon>
        <taxon>Pentapetalae</taxon>
        <taxon>rosids</taxon>
        <taxon>fabids</taxon>
        <taxon>Fagales</taxon>
        <taxon>Myricaceae</taxon>
        <taxon>Morella</taxon>
    </lineage>
</organism>
<evidence type="ECO:0000313" key="1">
    <source>
        <dbReference type="EMBL" id="KAB1221536.1"/>
    </source>
</evidence>
<gene>
    <name evidence="1" type="ORF">CJ030_MR2G000239</name>
</gene>
<dbReference type="Proteomes" id="UP000516437">
    <property type="component" value="Chromosome 2"/>
</dbReference>
<dbReference type="SUPFAM" id="SSF48403">
    <property type="entry name" value="Ankyrin repeat"/>
    <property type="match status" value="1"/>
</dbReference>
<dbReference type="EMBL" id="RXIC02000020">
    <property type="protein sequence ID" value="KAB1221536.1"/>
    <property type="molecule type" value="Genomic_DNA"/>
</dbReference>
<name>A0A6A1WB31_9ROSI</name>
<dbReference type="Gene3D" id="1.25.40.20">
    <property type="entry name" value="Ankyrin repeat-containing domain"/>
    <property type="match status" value="2"/>
</dbReference>
<evidence type="ECO:0000313" key="2">
    <source>
        <dbReference type="Proteomes" id="UP000516437"/>
    </source>
</evidence>
<proteinExistence type="predicted"/>
<comment type="caution">
    <text evidence="1">The sequence shown here is derived from an EMBL/GenBank/DDBJ whole genome shotgun (WGS) entry which is preliminary data.</text>
</comment>
<protein>
    <submittedName>
        <fullName evidence="1">Ankyrin repeat and SAM domain-containing protein 1A</fullName>
    </submittedName>
</protein>
<dbReference type="PANTHER" id="PTHR24121:SF21">
    <property type="entry name" value="ANKYRIN REPEAT FAMILY PROTEIN"/>
    <property type="match status" value="1"/>
</dbReference>